<evidence type="ECO:0000256" key="4">
    <source>
        <dbReference type="ARBA" id="ARBA00023026"/>
    </source>
</evidence>
<feature type="domain" description="VENN motif-containing" evidence="5">
    <location>
        <begin position="293"/>
        <end position="339"/>
    </location>
</feature>
<reference evidence="7" key="1">
    <citation type="journal article" date="2023" name="Front. Microbiol.">
        <title>Phylogeography and host specificity of Pasteurellaceae pathogenic to sea-farmed fish in the north-east Atlantic.</title>
        <authorList>
            <person name="Gulla S."/>
            <person name="Colquhoun D.J."/>
            <person name="Olsen A.B."/>
            <person name="Spilsberg B."/>
            <person name="Lagesen K."/>
            <person name="Aakesson C.P."/>
            <person name="Strom S."/>
            <person name="Manji F."/>
            <person name="Birkbeck T.H."/>
            <person name="Nilsen H.K."/>
        </authorList>
    </citation>
    <scope>NUCLEOTIDE SEQUENCE</scope>
    <source>
        <strain evidence="7">VIB1234</strain>
    </source>
</reference>
<keyword evidence="2" id="KW-0800">Toxin</keyword>
<evidence type="ECO:0000259" key="5">
    <source>
        <dbReference type="Pfam" id="PF04829"/>
    </source>
</evidence>
<comment type="caution">
    <text evidence="7">The sequence shown here is derived from an EMBL/GenBank/DDBJ whole genome shotgun (WGS) entry which is preliminary data.</text>
</comment>
<evidence type="ECO:0000256" key="3">
    <source>
        <dbReference type="ARBA" id="ARBA00022913"/>
    </source>
</evidence>
<dbReference type="EMBL" id="JASAYJ010000003">
    <property type="protein sequence ID" value="MDP8186610.1"/>
    <property type="molecule type" value="Genomic_DNA"/>
</dbReference>
<dbReference type="Pfam" id="PF04830">
    <property type="entry name" value="DUF637"/>
    <property type="match status" value="1"/>
</dbReference>
<dbReference type="InterPro" id="IPR006915">
    <property type="entry name" value="DUF637_hemagglutn_put"/>
</dbReference>
<evidence type="ECO:0000313" key="7">
    <source>
        <dbReference type="EMBL" id="MDP8186610.1"/>
    </source>
</evidence>
<keyword evidence="4" id="KW-0843">Virulence</keyword>
<sequence>MPKFTHTPTITTANGIDITVPISISVKDNEAVKKQLLTQQELGKLAIELSKQPGYEYLKELDKKHKINWKQVELIQRSWNYKQEGLTGPAAAIIAIAVTVATGGAGAGIGASLLGTTTVLGSAVANAAFASLASQASISLINNKGDITRTLKDLGHSETVRGMATAALTAGIGEKLNITSIGDGFAGDLANGVATGVSNALVDAAINGTDLEDALKNSLRAALVNVVSAKVFTKVVKPIDADDFASNLAHKLVAGGVGCLSAKGNKQSCEAGALGAVVGEMVGDYLVEQGQEGDLTPEDKAKILNIAKLTAGSVALVVGVDVNTATNSAGVAVENNSLKLITTTYKIGKKVFKIAVKKGKVRLKDLKKALKEEGFDIADDLITLFDGELTIEDGFAILDLVIGTELNNANRGKAAKNWEKSLGVQLLA</sequence>
<proteinExistence type="predicted"/>
<protein>
    <submittedName>
        <fullName evidence="7">DUF637 domain-containing protein</fullName>
    </submittedName>
</protein>
<dbReference type="GO" id="GO:0090729">
    <property type="term" value="F:toxin activity"/>
    <property type="evidence" value="ECO:0007669"/>
    <property type="project" value="UniProtKB-KW"/>
</dbReference>
<evidence type="ECO:0000256" key="1">
    <source>
        <dbReference type="ARBA" id="ARBA00004219"/>
    </source>
</evidence>
<gene>
    <name evidence="7" type="ORF">QJU78_02295</name>
</gene>
<accession>A0AAW8CKV4</accession>
<dbReference type="RefSeq" id="WP_211597273.1">
    <property type="nucleotide sequence ID" value="NZ_JAGRQI010000003.1"/>
</dbReference>
<keyword evidence="3" id="KW-1266">Target cell cytoplasm</keyword>
<dbReference type="InterPro" id="IPR006914">
    <property type="entry name" value="VENN_dom"/>
</dbReference>
<evidence type="ECO:0000259" key="6">
    <source>
        <dbReference type="Pfam" id="PF04830"/>
    </source>
</evidence>
<dbReference type="AlphaFoldDB" id="A0AAW8CKV4"/>
<evidence type="ECO:0000256" key="2">
    <source>
        <dbReference type="ARBA" id="ARBA00022656"/>
    </source>
</evidence>
<organism evidence="7 8">
    <name type="scientific">Pasteurella atlantica</name>
    <dbReference type="NCBI Taxonomy" id="2827233"/>
    <lineage>
        <taxon>Bacteria</taxon>
        <taxon>Pseudomonadati</taxon>
        <taxon>Pseudomonadota</taxon>
        <taxon>Gammaproteobacteria</taxon>
        <taxon>Pasteurellales</taxon>
        <taxon>Pasteurellaceae</taxon>
        <taxon>Pasteurella</taxon>
    </lineage>
</organism>
<comment type="subcellular location">
    <subcellularLocation>
        <location evidence="1">Target cell</location>
        <location evidence="1">Target cell cytoplasm</location>
    </subcellularLocation>
</comment>
<dbReference type="Pfam" id="PF04829">
    <property type="entry name" value="PT-VENN"/>
    <property type="match status" value="1"/>
</dbReference>
<feature type="domain" description="DUF637" evidence="6">
    <location>
        <begin position="126"/>
        <end position="276"/>
    </location>
</feature>
<dbReference type="Proteomes" id="UP001230466">
    <property type="component" value="Unassembled WGS sequence"/>
</dbReference>
<evidence type="ECO:0000313" key="8">
    <source>
        <dbReference type="Proteomes" id="UP001230466"/>
    </source>
</evidence>
<name>A0AAW8CKV4_9PAST</name>